<feature type="binding site" evidence="6">
    <location>
        <begin position="145"/>
        <end position="147"/>
    </location>
    <ligand>
        <name>substrate</name>
    </ligand>
</feature>
<accession>A0A3N6ZGP7</accession>
<gene>
    <name evidence="6" type="primary">psuG</name>
    <name evidence="7" type="ORF">EHW97_03325</name>
</gene>
<dbReference type="Pfam" id="PF04227">
    <property type="entry name" value="Indigoidine_A"/>
    <property type="match status" value="1"/>
</dbReference>
<keyword evidence="1 6" id="KW-0479">Metal-binding</keyword>
<sequence>MVVTPVSSPIRIADEVRSAVAENRPVLALESTIFTHGLPRPTNLETARQAEENVRARGVVPATIGVVDGVPTVGLSDEEIERLSLSDDVVKASVRELVTTACAKQDAGTTIAATALLAQRAGIKVFSTGGLGGVHHGASTTFDESADILALATTPIVLVSSGAKAILDIGATLERFETYSVPIVGYRTDRYPGFYVQDSGFAVPARVETADEVAQMFDFACALELPSAILVGNPIPEHQQMDTAILDEVIHRAWKAAEEAGVRGQGTTPFLLDYIQRHTGGESLRANIALYHNNVALGCEVAGAISSLNRV</sequence>
<dbReference type="GO" id="GO:0046113">
    <property type="term" value="P:nucleobase catabolic process"/>
    <property type="evidence" value="ECO:0007669"/>
    <property type="project" value="UniProtKB-UniRule"/>
</dbReference>
<dbReference type="GO" id="GO:0016798">
    <property type="term" value="F:hydrolase activity, acting on glycosyl bonds"/>
    <property type="evidence" value="ECO:0007669"/>
    <property type="project" value="UniProtKB-KW"/>
</dbReference>
<dbReference type="HAMAP" id="MF_01876">
    <property type="entry name" value="PsiMP_glycosidase"/>
    <property type="match status" value="1"/>
</dbReference>
<keyword evidence="2 6" id="KW-0378">Hydrolase</keyword>
<dbReference type="EC" id="4.2.1.70" evidence="6"/>
<dbReference type="GO" id="GO:0046872">
    <property type="term" value="F:metal ion binding"/>
    <property type="evidence" value="ECO:0007669"/>
    <property type="project" value="UniProtKB-KW"/>
</dbReference>
<dbReference type="InterPro" id="IPR022830">
    <property type="entry name" value="Indigdn_synthA-like"/>
</dbReference>
<dbReference type="RefSeq" id="WP_124235746.1">
    <property type="nucleotide sequence ID" value="NZ_JBHUFI010000009.1"/>
</dbReference>
<evidence type="ECO:0000256" key="4">
    <source>
        <dbReference type="ARBA" id="ARBA00023239"/>
    </source>
</evidence>
<evidence type="ECO:0000256" key="2">
    <source>
        <dbReference type="ARBA" id="ARBA00022801"/>
    </source>
</evidence>
<dbReference type="Proteomes" id="UP000275225">
    <property type="component" value="Unassembled WGS sequence"/>
</dbReference>
<dbReference type="EMBL" id="RQJX01000003">
    <property type="protein sequence ID" value="RQN09291.1"/>
    <property type="molecule type" value="Genomic_DNA"/>
</dbReference>
<dbReference type="GO" id="GO:0004730">
    <property type="term" value="F:pseudouridylate synthase activity"/>
    <property type="evidence" value="ECO:0007669"/>
    <property type="project" value="UniProtKB-UniRule"/>
</dbReference>
<organism evidence="7 8">
    <name type="scientific">Aeromicrobium camelliae</name>
    <dbReference type="NCBI Taxonomy" id="1538144"/>
    <lineage>
        <taxon>Bacteria</taxon>
        <taxon>Bacillati</taxon>
        <taxon>Actinomycetota</taxon>
        <taxon>Actinomycetes</taxon>
        <taxon>Propionibacteriales</taxon>
        <taxon>Nocardioidaceae</taxon>
        <taxon>Aeromicrobium</taxon>
    </lineage>
</organism>
<dbReference type="InterPro" id="IPR007342">
    <property type="entry name" value="PsuG"/>
</dbReference>
<name>A0A3N6ZGP7_9ACTN</name>
<evidence type="ECO:0000256" key="1">
    <source>
        <dbReference type="ARBA" id="ARBA00022723"/>
    </source>
</evidence>
<comment type="caution">
    <text evidence="7">The sequence shown here is derived from an EMBL/GenBank/DDBJ whole genome shotgun (WGS) entry which is preliminary data.</text>
</comment>
<dbReference type="AlphaFoldDB" id="A0A3N6ZGP7"/>
<comment type="function">
    <text evidence="6">Catalyzes the reversible cleavage of pseudouridine 5'-phosphate (PsiMP) to ribose 5-phosphate and uracil. Functions biologically in the cleavage direction, as part of a pseudouridine degradation pathway.</text>
</comment>
<feature type="binding site" evidence="6">
    <location>
        <position position="143"/>
    </location>
    <ligand>
        <name>Mn(2+)</name>
        <dbReference type="ChEBI" id="CHEBI:29035"/>
    </ligand>
</feature>
<dbReference type="SUPFAM" id="SSF110581">
    <property type="entry name" value="Indigoidine synthase A-like"/>
    <property type="match status" value="1"/>
</dbReference>
<protein>
    <recommendedName>
        <fullName evidence="6">Pseudouridine-5'-phosphate glycosidase</fullName>
        <shortName evidence="6">PsiMP glycosidase</shortName>
        <ecNumber evidence="6">4.2.1.70</ecNumber>
    </recommendedName>
</protein>
<evidence type="ECO:0000256" key="5">
    <source>
        <dbReference type="ARBA" id="ARBA00023295"/>
    </source>
</evidence>
<dbReference type="OrthoDB" id="9805870at2"/>
<keyword evidence="5 6" id="KW-0326">Glycosidase</keyword>
<dbReference type="PANTHER" id="PTHR42909">
    <property type="entry name" value="ZGC:136858"/>
    <property type="match status" value="1"/>
</dbReference>
<comment type="catalytic activity">
    <reaction evidence="6">
        <text>D-ribose 5-phosphate + uracil = psi-UMP + H2O</text>
        <dbReference type="Rhea" id="RHEA:18337"/>
        <dbReference type="ChEBI" id="CHEBI:15377"/>
        <dbReference type="ChEBI" id="CHEBI:17568"/>
        <dbReference type="ChEBI" id="CHEBI:58380"/>
        <dbReference type="ChEBI" id="CHEBI:78346"/>
        <dbReference type="EC" id="4.2.1.70"/>
    </reaction>
</comment>
<keyword evidence="8" id="KW-1185">Reference proteome</keyword>
<reference evidence="7 8" key="1">
    <citation type="submission" date="2018-11" db="EMBL/GenBank/DDBJ databases">
        <authorList>
            <person name="Li F."/>
        </authorList>
    </citation>
    <scope>NUCLEOTIDE SEQUENCE [LARGE SCALE GENOMIC DNA]</scope>
    <source>
        <strain evidence="7 8">YS17T</strain>
    </source>
</reference>
<comment type="cofactor">
    <cofactor evidence="6">
        <name>Mn(2+)</name>
        <dbReference type="ChEBI" id="CHEBI:29035"/>
    </cofactor>
    <text evidence="6">Binds 1 Mn(2+) ion per subunit.</text>
</comment>
<dbReference type="Gene3D" id="3.40.1790.10">
    <property type="entry name" value="Indigoidine synthase domain"/>
    <property type="match status" value="1"/>
</dbReference>
<comment type="caution">
    <text evidence="6">Lacks conserved residue(s) required for the propagation of feature annotation.</text>
</comment>
<keyword evidence="4 6" id="KW-0456">Lyase</keyword>
<comment type="similarity">
    <text evidence="6">Belongs to the pseudouridine-5'-phosphate glycosidase family.</text>
</comment>
<feature type="active site" description="Nucleophile" evidence="6">
    <location>
        <position position="164"/>
    </location>
</feature>
<evidence type="ECO:0000313" key="8">
    <source>
        <dbReference type="Proteomes" id="UP000275225"/>
    </source>
</evidence>
<evidence type="ECO:0000256" key="6">
    <source>
        <dbReference type="HAMAP-Rule" id="MF_01876"/>
    </source>
</evidence>
<comment type="subunit">
    <text evidence="6">Homotrimer.</text>
</comment>
<feature type="binding site" evidence="6">
    <location>
        <position position="91"/>
    </location>
    <ligand>
        <name>substrate</name>
    </ligand>
</feature>
<keyword evidence="3 6" id="KW-0464">Manganese</keyword>
<dbReference type="PANTHER" id="PTHR42909:SF1">
    <property type="entry name" value="CARBOHYDRATE KINASE PFKB DOMAIN-CONTAINING PROTEIN"/>
    <property type="match status" value="1"/>
</dbReference>
<feature type="active site" description="Proton donor" evidence="6">
    <location>
        <position position="30"/>
    </location>
</feature>
<evidence type="ECO:0000256" key="3">
    <source>
        <dbReference type="ARBA" id="ARBA00023211"/>
    </source>
</evidence>
<evidence type="ECO:0000313" key="7">
    <source>
        <dbReference type="EMBL" id="RQN09291.1"/>
    </source>
</evidence>
<dbReference type="GO" id="GO:0005737">
    <property type="term" value="C:cytoplasm"/>
    <property type="evidence" value="ECO:0007669"/>
    <property type="project" value="TreeGrafter"/>
</dbReference>
<proteinExistence type="inferred from homology"/>